<dbReference type="SUPFAM" id="SSF55347">
    <property type="entry name" value="Glyceraldehyde-3-phosphate dehydrogenase-like, C-terminal domain"/>
    <property type="match status" value="1"/>
</dbReference>
<feature type="domain" description="Gfo/Idh/MocA-like oxidoreductase N-terminal" evidence="1">
    <location>
        <begin position="23"/>
        <end position="138"/>
    </location>
</feature>
<dbReference type="Proteomes" id="UP000799424">
    <property type="component" value="Unassembled WGS sequence"/>
</dbReference>
<dbReference type="InterPro" id="IPR051317">
    <property type="entry name" value="Gfo/Idh/MocA_oxidoreduct"/>
</dbReference>
<dbReference type="PANTHER" id="PTHR43708:SF1">
    <property type="entry name" value="GALACTOSE_LACTOSE METABOLISM REGULATORY PROTEIN GAL80"/>
    <property type="match status" value="1"/>
</dbReference>
<dbReference type="Pfam" id="PF01408">
    <property type="entry name" value="GFO_IDH_MocA"/>
    <property type="match status" value="1"/>
</dbReference>
<evidence type="ECO:0000313" key="3">
    <source>
        <dbReference type="EMBL" id="KAF2819023.1"/>
    </source>
</evidence>
<dbReference type="Gene3D" id="3.30.360.10">
    <property type="entry name" value="Dihydrodipicolinate Reductase, domain 2"/>
    <property type="match status" value="1"/>
</dbReference>
<dbReference type="AlphaFoldDB" id="A0A6A6ZEA5"/>
<name>A0A6A6ZEA5_9PLEO</name>
<organism evidence="3 4">
    <name type="scientific">Ophiobolus disseminans</name>
    <dbReference type="NCBI Taxonomy" id="1469910"/>
    <lineage>
        <taxon>Eukaryota</taxon>
        <taxon>Fungi</taxon>
        <taxon>Dikarya</taxon>
        <taxon>Ascomycota</taxon>
        <taxon>Pezizomycotina</taxon>
        <taxon>Dothideomycetes</taxon>
        <taxon>Pleosporomycetidae</taxon>
        <taxon>Pleosporales</taxon>
        <taxon>Pleosporineae</taxon>
        <taxon>Phaeosphaeriaceae</taxon>
        <taxon>Ophiobolus</taxon>
    </lineage>
</organism>
<feature type="domain" description="Gal80p-like C-terminal" evidence="2">
    <location>
        <begin position="145"/>
        <end position="289"/>
    </location>
</feature>
<reference evidence="3" key="1">
    <citation type="journal article" date="2020" name="Stud. Mycol.">
        <title>101 Dothideomycetes genomes: a test case for predicting lifestyles and emergence of pathogens.</title>
        <authorList>
            <person name="Haridas S."/>
            <person name="Albert R."/>
            <person name="Binder M."/>
            <person name="Bloem J."/>
            <person name="Labutti K."/>
            <person name="Salamov A."/>
            <person name="Andreopoulos B."/>
            <person name="Baker S."/>
            <person name="Barry K."/>
            <person name="Bills G."/>
            <person name="Bluhm B."/>
            <person name="Cannon C."/>
            <person name="Castanera R."/>
            <person name="Culley D."/>
            <person name="Daum C."/>
            <person name="Ezra D."/>
            <person name="Gonzalez J."/>
            <person name="Henrissat B."/>
            <person name="Kuo A."/>
            <person name="Liang C."/>
            <person name="Lipzen A."/>
            <person name="Lutzoni F."/>
            <person name="Magnuson J."/>
            <person name="Mondo S."/>
            <person name="Nolan M."/>
            <person name="Ohm R."/>
            <person name="Pangilinan J."/>
            <person name="Park H.-J."/>
            <person name="Ramirez L."/>
            <person name="Alfaro M."/>
            <person name="Sun H."/>
            <person name="Tritt A."/>
            <person name="Yoshinaga Y."/>
            <person name="Zwiers L.-H."/>
            <person name="Turgeon B."/>
            <person name="Goodwin S."/>
            <person name="Spatafora J."/>
            <person name="Crous P."/>
            <person name="Grigoriev I."/>
        </authorList>
    </citation>
    <scope>NUCLEOTIDE SEQUENCE</scope>
    <source>
        <strain evidence="3">CBS 113818</strain>
    </source>
</reference>
<proteinExistence type="predicted"/>
<sequence>MAPIRVGIIGLSSATENISKSPGDGWAASAHLPYLLQSPHYEVTALCNSTVKSAEAAIARHGLSSSTKAYGNPDDIANDPNVDLVVVSVCVDRHHRLIMPALKAGKAAFVEWPLASNLQQAEEMLAAAKQSGSKTIVGLQSRANPLVQKVKELVDTEVIGDLLSSDITFALGWPGDVIEAEYMADKKVGGNFLTIIFSHAADAALYALGGLDELSASLSTRRPNVKLLKADYSVEKHLVRDTPDHILVQGKLSNSSAPISIFARLGKAFPDAPKLVWHILGTKGEIRVTANMSLNITMGDEKLEVFNHETDTVEEIKVEHEKEVKDLNMFGTNIGALYELYAKGGTVEQGFVDFEQAVGMHRVIDAIEKSSESGKVEKVAK</sequence>
<dbReference type="Pfam" id="PF22685">
    <property type="entry name" value="Gal80p_C-like"/>
    <property type="match status" value="1"/>
</dbReference>
<accession>A0A6A6ZEA5</accession>
<dbReference type="GO" id="GO:0000166">
    <property type="term" value="F:nucleotide binding"/>
    <property type="evidence" value="ECO:0007669"/>
    <property type="project" value="InterPro"/>
</dbReference>
<dbReference type="Gene3D" id="3.40.50.720">
    <property type="entry name" value="NAD(P)-binding Rossmann-like Domain"/>
    <property type="match status" value="1"/>
</dbReference>
<dbReference type="EMBL" id="MU006247">
    <property type="protein sequence ID" value="KAF2819023.1"/>
    <property type="molecule type" value="Genomic_DNA"/>
</dbReference>
<evidence type="ECO:0000313" key="4">
    <source>
        <dbReference type="Proteomes" id="UP000799424"/>
    </source>
</evidence>
<evidence type="ECO:0000259" key="2">
    <source>
        <dbReference type="Pfam" id="PF22685"/>
    </source>
</evidence>
<dbReference type="InterPro" id="IPR000683">
    <property type="entry name" value="Gfo/Idh/MocA-like_OxRdtase_N"/>
</dbReference>
<dbReference type="PANTHER" id="PTHR43708">
    <property type="entry name" value="CONSERVED EXPRESSED OXIDOREDUCTASE (EUROFUNG)"/>
    <property type="match status" value="1"/>
</dbReference>
<dbReference type="OrthoDB" id="64915at2759"/>
<dbReference type="SUPFAM" id="SSF51735">
    <property type="entry name" value="NAD(P)-binding Rossmann-fold domains"/>
    <property type="match status" value="1"/>
</dbReference>
<gene>
    <name evidence="3" type="ORF">CC86DRAFT_307990</name>
</gene>
<dbReference type="InterPro" id="IPR055080">
    <property type="entry name" value="Gal80p-like_C"/>
</dbReference>
<protein>
    <submittedName>
        <fullName evidence="3">NAD(P)-binding protein</fullName>
    </submittedName>
</protein>
<dbReference type="InterPro" id="IPR036291">
    <property type="entry name" value="NAD(P)-bd_dom_sf"/>
</dbReference>
<keyword evidence="4" id="KW-1185">Reference proteome</keyword>
<evidence type="ECO:0000259" key="1">
    <source>
        <dbReference type="Pfam" id="PF01408"/>
    </source>
</evidence>